<comment type="caution">
    <text evidence="1">The sequence shown here is derived from an EMBL/GenBank/DDBJ whole genome shotgun (WGS) entry which is preliminary data.</text>
</comment>
<dbReference type="RefSeq" id="XP_025384136.1">
    <property type="nucleotide sequence ID" value="XM_025532935.1"/>
</dbReference>
<organism evidence="1 2">
    <name type="scientific">Aspergillus eucalypticola (strain CBS 122712 / IBT 29274)</name>
    <dbReference type="NCBI Taxonomy" id="1448314"/>
    <lineage>
        <taxon>Eukaryota</taxon>
        <taxon>Fungi</taxon>
        <taxon>Dikarya</taxon>
        <taxon>Ascomycota</taxon>
        <taxon>Pezizomycotina</taxon>
        <taxon>Eurotiomycetes</taxon>
        <taxon>Eurotiomycetidae</taxon>
        <taxon>Eurotiales</taxon>
        <taxon>Aspergillaceae</taxon>
        <taxon>Aspergillus</taxon>
        <taxon>Aspergillus subgen. Circumdati</taxon>
    </lineage>
</organism>
<sequence length="153" mass="16888">MATVYHFVSSIQGLTLSARSYCYSLCTRVLPLSIEDNDDIVAVTYTATAGTLMASPTRRRSGEYNFRPCVSSLATVTREICSIKKRESPVRDSIFLPNNTLTRKSPPTQNNTVKPALEYTSQPAKLIYFTYPSADAEALLRAIEGILNKQAVS</sequence>
<evidence type="ECO:0000313" key="2">
    <source>
        <dbReference type="Proteomes" id="UP000246171"/>
    </source>
</evidence>
<dbReference type="EMBL" id="MSFU01000029">
    <property type="protein sequence ID" value="PWY64818.1"/>
    <property type="molecule type" value="Genomic_DNA"/>
</dbReference>
<reference evidence="1" key="1">
    <citation type="submission" date="2016-12" db="EMBL/GenBank/DDBJ databases">
        <title>The genomes of Aspergillus section Nigri reveals drivers in fungal speciation.</title>
        <authorList>
            <consortium name="DOE Joint Genome Institute"/>
            <person name="Vesth T.C."/>
            <person name="Nybo J."/>
            <person name="Theobald S."/>
            <person name="Brandl J."/>
            <person name="Frisvad J.C."/>
            <person name="Nielsen K.F."/>
            <person name="Lyhne E.K."/>
            <person name="Kogle M.E."/>
            <person name="Kuo A."/>
            <person name="Riley R."/>
            <person name="Clum A."/>
            <person name="Nolan M."/>
            <person name="Lipzen A."/>
            <person name="Salamov A."/>
            <person name="Henrissat B."/>
            <person name="Wiebenga A."/>
            <person name="De vries R.P."/>
            <person name="Grigoriev I.V."/>
            <person name="Mortensen U.H."/>
            <person name="Andersen M.R."/>
            <person name="Baker S.E."/>
        </authorList>
    </citation>
    <scope>NUCLEOTIDE SEQUENCE</scope>
    <source>
        <strain evidence="1">CBS 122712</strain>
    </source>
</reference>
<dbReference type="VEuPathDB" id="FungiDB:BO83DRAFT_392356"/>
<dbReference type="Proteomes" id="UP000246171">
    <property type="component" value="Unassembled WGS sequence"/>
</dbReference>
<dbReference type="AlphaFoldDB" id="A0A317UUR3"/>
<proteinExistence type="predicted"/>
<keyword evidence="2" id="KW-1185">Reference proteome</keyword>
<accession>A0A317UUR3</accession>
<dbReference type="GeneID" id="37054897"/>
<name>A0A317UUR3_ASPEC</name>
<gene>
    <name evidence="1" type="ORF">BO83DRAFT_392356</name>
</gene>
<evidence type="ECO:0000313" key="1">
    <source>
        <dbReference type="EMBL" id="PWY64818.1"/>
    </source>
</evidence>
<protein>
    <submittedName>
        <fullName evidence="1">Uncharacterized protein</fullName>
    </submittedName>
</protein>